<keyword evidence="3" id="KW-1185">Reference proteome</keyword>
<dbReference type="EMBL" id="FOZK01000002">
    <property type="protein sequence ID" value="SFS00010.1"/>
    <property type="molecule type" value="Genomic_DNA"/>
</dbReference>
<accession>A0A1I6L9T3</accession>
<proteinExistence type="predicted"/>
<dbReference type="STRING" id="767519.SAMN05216559_2295"/>
<dbReference type="RefSeq" id="WP_143117703.1">
    <property type="nucleotide sequence ID" value="NZ_FOZK01000002.1"/>
</dbReference>
<organism evidence="2 3">
    <name type="scientific">Halomicrobium zhouii</name>
    <dbReference type="NCBI Taxonomy" id="767519"/>
    <lineage>
        <taxon>Archaea</taxon>
        <taxon>Methanobacteriati</taxon>
        <taxon>Methanobacteriota</taxon>
        <taxon>Stenosarchaea group</taxon>
        <taxon>Halobacteria</taxon>
        <taxon>Halobacteriales</taxon>
        <taxon>Haloarculaceae</taxon>
        <taxon>Halomicrobium</taxon>
    </lineage>
</organism>
<dbReference type="OrthoDB" id="387148at2157"/>
<keyword evidence="1" id="KW-0472">Membrane</keyword>
<evidence type="ECO:0000313" key="2">
    <source>
        <dbReference type="EMBL" id="SFS00010.1"/>
    </source>
</evidence>
<evidence type="ECO:0000256" key="1">
    <source>
        <dbReference type="SAM" id="Phobius"/>
    </source>
</evidence>
<keyword evidence="1" id="KW-0812">Transmembrane</keyword>
<evidence type="ECO:0000313" key="3">
    <source>
        <dbReference type="Proteomes" id="UP000199062"/>
    </source>
</evidence>
<feature type="transmembrane region" description="Helical" evidence="1">
    <location>
        <begin position="204"/>
        <end position="227"/>
    </location>
</feature>
<protein>
    <submittedName>
        <fullName evidence="2">Uncharacterized protein</fullName>
    </submittedName>
</protein>
<dbReference type="AlphaFoldDB" id="A0A1I6L9T3"/>
<feature type="transmembrane region" description="Helical" evidence="1">
    <location>
        <begin position="233"/>
        <end position="254"/>
    </location>
</feature>
<reference evidence="2 3" key="1">
    <citation type="submission" date="2016-10" db="EMBL/GenBank/DDBJ databases">
        <authorList>
            <person name="de Groot N.N."/>
        </authorList>
    </citation>
    <scope>NUCLEOTIDE SEQUENCE [LARGE SCALE GENOMIC DNA]</scope>
    <source>
        <strain evidence="2 3">CGMCC 1.10457</strain>
    </source>
</reference>
<feature type="transmembrane region" description="Helical" evidence="1">
    <location>
        <begin position="12"/>
        <end position="36"/>
    </location>
</feature>
<keyword evidence="1" id="KW-1133">Transmembrane helix</keyword>
<sequence>MVSFDWFINPILANWVTILVTSFVTLLAAGLSNYGVKRKFKSAKDKDRQRALEELRTAIENIVINNREKIGDSEVDMGRLGLSSERIDDLIDAAEREHQVSLSEFTTPVSLLQDVDLRIKNSRYLDPEQKVRYSAAITEIINTIREDAPSPVVLPAESAKVLDRISEKAEYPGHNEDIQEIERNLVKYDSVTETTESFEIARRLTVAITALVVSLSTFSAFAQFQAMQLSLDLAGVIITVTGISFFASLVILLFGENDEEIGGILGALFE</sequence>
<dbReference type="Proteomes" id="UP000199062">
    <property type="component" value="Unassembled WGS sequence"/>
</dbReference>
<gene>
    <name evidence="2" type="ORF">SAMN05216559_2295</name>
</gene>
<name>A0A1I6L9T3_9EURY</name>